<reference evidence="1 2" key="1">
    <citation type="submission" date="2020-08" db="EMBL/GenBank/DDBJ databases">
        <title>Genomic Encyclopedia of Type Strains, Phase IV (KMG-IV): sequencing the most valuable type-strain genomes for metagenomic binning, comparative biology and taxonomic classification.</title>
        <authorList>
            <person name="Goeker M."/>
        </authorList>
    </citation>
    <scope>NUCLEOTIDE SEQUENCE [LARGE SCALE GENOMIC DNA]</scope>
    <source>
        <strain evidence="1 2">DSM 26287</strain>
    </source>
</reference>
<comment type="caution">
    <text evidence="1">The sequence shown here is derived from an EMBL/GenBank/DDBJ whole genome shotgun (WGS) entry which is preliminary data.</text>
</comment>
<accession>A0A7X0NKF7</accession>
<dbReference type="RefSeq" id="WP_184426768.1">
    <property type="nucleotide sequence ID" value="NZ_AP027362.1"/>
</dbReference>
<dbReference type="Proteomes" id="UP000537141">
    <property type="component" value="Unassembled WGS sequence"/>
</dbReference>
<name>A0A7X0NKF7_9GAMM</name>
<dbReference type="AlphaFoldDB" id="A0A7X0NKF7"/>
<protein>
    <submittedName>
        <fullName evidence="1">Uncharacterized protein</fullName>
    </submittedName>
</protein>
<organism evidence="1 2">
    <name type="scientific">Thalassotalea piscium</name>
    <dbReference type="NCBI Taxonomy" id="1230533"/>
    <lineage>
        <taxon>Bacteria</taxon>
        <taxon>Pseudomonadati</taxon>
        <taxon>Pseudomonadota</taxon>
        <taxon>Gammaproteobacteria</taxon>
        <taxon>Alteromonadales</taxon>
        <taxon>Colwelliaceae</taxon>
        <taxon>Thalassotalea</taxon>
    </lineage>
</organism>
<sequence length="151" mass="17518">MIKNKIIVVLVFGILFASYFYLDDAPSIYFYVKNGTEFKGEDINLKISSDFYFIENDNESSSYLLVSRSLNKNTPIVVFLEGKFDFDELEKKNLIVFEKEILKNCYLYSSPSSDEFLIKDTKHNVFFSITREYTDAKSLQTVCGTIEVDKN</sequence>
<proteinExistence type="predicted"/>
<keyword evidence="2" id="KW-1185">Reference proteome</keyword>
<gene>
    <name evidence="1" type="ORF">HNQ55_003636</name>
</gene>
<evidence type="ECO:0000313" key="1">
    <source>
        <dbReference type="EMBL" id="MBB6545094.1"/>
    </source>
</evidence>
<dbReference type="EMBL" id="JACHHU010000047">
    <property type="protein sequence ID" value="MBB6545094.1"/>
    <property type="molecule type" value="Genomic_DNA"/>
</dbReference>
<evidence type="ECO:0000313" key="2">
    <source>
        <dbReference type="Proteomes" id="UP000537141"/>
    </source>
</evidence>